<feature type="compositionally biased region" description="Low complexity" evidence="1">
    <location>
        <begin position="133"/>
        <end position="144"/>
    </location>
</feature>
<protein>
    <submittedName>
        <fullName evidence="2">Uncharacterized protein</fullName>
    </submittedName>
</protein>
<evidence type="ECO:0000313" key="2">
    <source>
        <dbReference type="EMBL" id="KAK5615258.1"/>
    </source>
</evidence>
<feature type="region of interest" description="Disordered" evidence="1">
    <location>
        <begin position="129"/>
        <end position="188"/>
    </location>
</feature>
<evidence type="ECO:0000313" key="3">
    <source>
        <dbReference type="Proteomes" id="UP001311232"/>
    </source>
</evidence>
<dbReference type="AlphaFoldDB" id="A0AAV9S2F3"/>
<gene>
    <name evidence="2" type="ORF">CRENBAI_003825</name>
</gene>
<dbReference type="Proteomes" id="UP001311232">
    <property type="component" value="Unassembled WGS sequence"/>
</dbReference>
<feature type="compositionally biased region" description="Low complexity" evidence="1">
    <location>
        <begin position="387"/>
        <end position="398"/>
    </location>
</feature>
<proteinExistence type="predicted"/>
<organism evidence="2 3">
    <name type="scientific">Crenichthys baileyi</name>
    <name type="common">White River springfish</name>
    <dbReference type="NCBI Taxonomy" id="28760"/>
    <lineage>
        <taxon>Eukaryota</taxon>
        <taxon>Metazoa</taxon>
        <taxon>Chordata</taxon>
        <taxon>Craniata</taxon>
        <taxon>Vertebrata</taxon>
        <taxon>Euteleostomi</taxon>
        <taxon>Actinopterygii</taxon>
        <taxon>Neopterygii</taxon>
        <taxon>Teleostei</taxon>
        <taxon>Neoteleostei</taxon>
        <taxon>Acanthomorphata</taxon>
        <taxon>Ovalentaria</taxon>
        <taxon>Atherinomorphae</taxon>
        <taxon>Cyprinodontiformes</taxon>
        <taxon>Goodeidae</taxon>
        <taxon>Crenichthys</taxon>
    </lineage>
</organism>
<name>A0AAV9S2F3_9TELE</name>
<keyword evidence="3" id="KW-1185">Reference proteome</keyword>
<reference evidence="2 3" key="1">
    <citation type="submission" date="2021-06" db="EMBL/GenBank/DDBJ databases">
        <authorList>
            <person name="Palmer J.M."/>
        </authorList>
    </citation>
    <scope>NUCLEOTIDE SEQUENCE [LARGE SCALE GENOMIC DNA]</scope>
    <source>
        <strain evidence="2 3">MEX-2019</strain>
        <tissue evidence="2">Muscle</tissue>
    </source>
</reference>
<accession>A0AAV9S2F3</accession>
<feature type="compositionally biased region" description="Basic and acidic residues" evidence="1">
    <location>
        <begin position="357"/>
        <end position="372"/>
    </location>
</feature>
<feature type="region of interest" description="Disordered" evidence="1">
    <location>
        <begin position="222"/>
        <end position="445"/>
    </location>
</feature>
<sequence>MDLFMFPSREAEKTLRRSAGLSVLQSAYDGSRLAIPCPGTGSLSRRSSTPLLHSAAKLNMRAAASNPASSSATALSPRQLLGSSAHAIFTCSSPVFFGNTRRAGGELREKIRQMEEDYETAVRQFYCRPPPSSSGLQSGAAAQSKPGLQSTAAEQFTPRHGPRVPLQLSRRQGSRAPLQLNRRHVSRTKQQCLQSATIVQSKSASTSSTCCRGHRKRDASAQVFWGPGNASAPAQATEGAGDAPAPAQATEGPSDASAPAQGTEGPGETSAPAHATSRPSSSWFLNPVMKGLRTNRRQILDKGFEEEAPPDPVSEGFERQLTLVLASEGPPDSASASKGPPDSASASECPVGSVPDSKPESKPDFKPPEFHRVPGGSSMLQGRPPDLLSRGSSTLLTRPPDRGSSTLLGRPPDRGSSTLLGRPPDRGSSTLLGRPPDRQFLRRRPPTLLFSHSRFPY</sequence>
<comment type="caution">
    <text evidence="2">The sequence shown here is derived from an EMBL/GenBank/DDBJ whole genome shotgun (WGS) entry which is preliminary data.</text>
</comment>
<evidence type="ECO:0000256" key="1">
    <source>
        <dbReference type="SAM" id="MobiDB-lite"/>
    </source>
</evidence>
<dbReference type="EMBL" id="JAHHUM010000986">
    <property type="protein sequence ID" value="KAK5615258.1"/>
    <property type="molecule type" value="Genomic_DNA"/>
</dbReference>